<dbReference type="InterPro" id="IPR050301">
    <property type="entry name" value="NTE"/>
</dbReference>
<gene>
    <name evidence="1" type="ORF">CONCODRAFT_6662</name>
</gene>
<dbReference type="PANTHER" id="PTHR14226">
    <property type="entry name" value="NEUROPATHY TARGET ESTERASE/SWISS CHEESE D.MELANOGASTER"/>
    <property type="match status" value="1"/>
</dbReference>
<protein>
    <recommendedName>
        <fullName evidence="3">PNPLA domain-containing protein</fullName>
    </recommendedName>
</protein>
<feature type="non-terminal residue" evidence="1">
    <location>
        <position position="1"/>
    </location>
</feature>
<dbReference type="EMBL" id="KQ964494">
    <property type="protein sequence ID" value="KXN70732.1"/>
    <property type="molecule type" value="Genomic_DNA"/>
</dbReference>
<dbReference type="STRING" id="796925.A0A137P6U8"/>
<dbReference type="InterPro" id="IPR016035">
    <property type="entry name" value="Acyl_Trfase/lysoPLipase"/>
</dbReference>
<evidence type="ECO:0000313" key="1">
    <source>
        <dbReference type="EMBL" id="KXN70732.1"/>
    </source>
</evidence>
<dbReference type="OrthoDB" id="10049244at2759"/>
<reference evidence="1 2" key="1">
    <citation type="journal article" date="2015" name="Genome Biol. Evol.">
        <title>Phylogenomic analyses indicate that early fungi evolved digesting cell walls of algal ancestors of land plants.</title>
        <authorList>
            <person name="Chang Y."/>
            <person name="Wang S."/>
            <person name="Sekimoto S."/>
            <person name="Aerts A.L."/>
            <person name="Choi C."/>
            <person name="Clum A."/>
            <person name="LaButti K.M."/>
            <person name="Lindquist E.A."/>
            <person name="Yee Ngan C."/>
            <person name="Ohm R.A."/>
            <person name="Salamov A.A."/>
            <person name="Grigoriev I.V."/>
            <person name="Spatafora J.W."/>
            <person name="Berbee M.L."/>
        </authorList>
    </citation>
    <scope>NUCLEOTIDE SEQUENCE [LARGE SCALE GENOMIC DNA]</scope>
    <source>
        <strain evidence="1 2">NRRL 28638</strain>
    </source>
</reference>
<evidence type="ECO:0008006" key="3">
    <source>
        <dbReference type="Google" id="ProtNLM"/>
    </source>
</evidence>
<proteinExistence type="predicted"/>
<name>A0A137P6U8_CONC2</name>
<evidence type="ECO:0000313" key="2">
    <source>
        <dbReference type="Proteomes" id="UP000070444"/>
    </source>
</evidence>
<sequence length="232" mass="26873">DRDGNIVPWNPSGHRWIDGSVETDLPMQKLSELFNVNHFIVSQVNPHVVPFLSNKPRAKSTPKWFKAFSYLIKEEFSHRIYQMIESGIFRSALFRLISIINQRYTGDITIVPEINLAEYFRLVINPNSSTLIHHILSGQQATWPHIPLIVNHCKIELCIDELLYTIKCQMLLKNSEEAKRSNLSVQNDIVDSFRGGTNSLRPKHRTRSRPDLKKLTQSFERINTSFDSPTKF</sequence>
<dbReference type="AlphaFoldDB" id="A0A137P6U8"/>
<keyword evidence="2" id="KW-1185">Reference proteome</keyword>
<dbReference type="SUPFAM" id="SSF52151">
    <property type="entry name" value="FabD/lysophospholipase-like"/>
    <property type="match status" value="1"/>
</dbReference>
<dbReference type="PANTHER" id="PTHR14226:SF10">
    <property type="entry name" value="TRIACYLGLYCEROL LIPASE 4-RELATED"/>
    <property type="match status" value="1"/>
</dbReference>
<accession>A0A137P6U8</accession>
<organism evidence="1 2">
    <name type="scientific">Conidiobolus coronatus (strain ATCC 28846 / CBS 209.66 / NRRL 28638)</name>
    <name type="common">Delacroixia coronata</name>
    <dbReference type="NCBI Taxonomy" id="796925"/>
    <lineage>
        <taxon>Eukaryota</taxon>
        <taxon>Fungi</taxon>
        <taxon>Fungi incertae sedis</taxon>
        <taxon>Zoopagomycota</taxon>
        <taxon>Entomophthoromycotina</taxon>
        <taxon>Entomophthoromycetes</taxon>
        <taxon>Entomophthorales</taxon>
        <taxon>Ancylistaceae</taxon>
        <taxon>Conidiobolus</taxon>
    </lineage>
</organism>
<dbReference type="Proteomes" id="UP000070444">
    <property type="component" value="Unassembled WGS sequence"/>
</dbReference>